<proteinExistence type="predicted"/>
<evidence type="ECO:0000313" key="2">
    <source>
        <dbReference type="EMBL" id="KAK2658514.1"/>
    </source>
</evidence>
<gene>
    <name evidence="2" type="ORF">Ddye_005047</name>
</gene>
<dbReference type="AlphaFoldDB" id="A0AAD9XFJ9"/>
<organism evidence="2 3">
    <name type="scientific">Dipteronia dyeriana</name>
    <dbReference type="NCBI Taxonomy" id="168575"/>
    <lineage>
        <taxon>Eukaryota</taxon>
        <taxon>Viridiplantae</taxon>
        <taxon>Streptophyta</taxon>
        <taxon>Embryophyta</taxon>
        <taxon>Tracheophyta</taxon>
        <taxon>Spermatophyta</taxon>
        <taxon>Magnoliopsida</taxon>
        <taxon>eudicotyledons</taxon>
        <taxon>Gunneridae</taxon>
        <taxon>Pentapetalae</taxon>
        <taxon>rosids</taxon>
        <taxon>malvids</taxon>
        <taxon>Sapindales</taxon>
        <taxon>Sapindaceae</taxon>
        <taxon>Hippocastanoideae</taxon>
        <taxon>Acereae</taxon>
        <taxon>Dipteronia</taxon>
    </lineage>
</organism>
<name>A0AAD9XFJ9_9ROSI</name>
<evidence type="ECO:0000313" key="3">
    <source>
        <dbReference type="Proteomes" id="UP001280121"/>
    </source>
</evidence>
<protein>
    <recommendedName>
        <fullName evidence="1">Retrotransposon gag domain-containing protein</fullName>
    </recommendedName>
</protein>
<dbReference type="PANTHER" id="PTHR33223:SF10">
    <property type="entry name" value="AMINOTRANSFERASE-LIKE PLANT MOBILE DOMAIN-CONTAINING PROTEIN"/>
    <property type="match status" value="1"/>
</dbReference>
<reference evidence="2" key="1">
    <citation type="journal article" date="2023" name="Plant J.">
        <title>Genome sequences and population genomics provide insights into the demographic history, inbreeding, and mutation load of two 'living fossil' tree species of Dipteronia.</title>
        <authorList>
            <person name="Feng Y."/>
            <person name="Comes H.P."/>
            <person name="Chen J."/>
            <person name="Zhu S."/>
            <person name="Lu R."/>
            <person name="Zhang X."/>
            <person name="Li P."/>
            <person name="Qiu J."/>
            <person name="Olsen K.M."/>
            <person name="Qiu Y."/>
        </authorList>
    </citation>
    <scope>NUCLEOTIDE SEQUENCE</scope>
    <source>
        <strain evidence="2">KIB01</strain>
    </source>
</reference>
<accession>A0AAD9XFJ9</accession>
<dbReference type="EMBL" id="JANJYI010000002">
    <property type="protein sequence ID" value="KAK2658514.1"/>
    <property type="molecule type" value="Genomic_DNA"/>
</dbReference>
<dbReference type="Proteomes" id="UP001280121">
    <property type="component" value="Unassembled WGS sequence"/>
</dbReference>
<keyword evidence="3" id="KW-1185">Reference proteome</keyword>
<sequence>MSKDKFSGSENPLSYLESFVQHMEVHNTTKAAMCRMFPTTLTDYAKTWFRKLPAGSVDYFTMQSIDFCSQFHGVKPHPKDPIHLQYMVQERGETLRSYMECFHKKVI</sequence>
<evidence type="ECO:0000259" key="1">
    <source>
        <dbReference type="Pfam" id="PF03732"/>
    </source>
</evidence>
<feature type="domain" description="Retrotransposon gag" evidence="1">
    <location>
        <begin position="35"/>
        <end position="103"/>
    </location>
</feature>
<comment type="caution">
    <text evidence="2">The sequence shown here is derived from an EMBL/GenBank/DDBJ whole genome shotgun (WGS) entry which is preliminary data.</text>
</comment>
<dbReference type="InterPro" id="IPR005162">
    <property type="entry name" value="Retrotrans_gag_dom"/>
</dbReference>
<dbReference type="PANTHER" id="PTHR33223">
    <property type="entry name" value="CCHC-TYPE DOMAIN-CONTAINING PROTEIN"/>
    <property type="match status" value="1"/>
</dbReference>
<dbReference type="Pfam" id="PF03732">
    <property type="entry name" value="Retrotrans_gag"/>
    <property type="match status" value="1"/>
</dbReference>